<comment type="caution">
    <text evidence="3">The sequence shown here is derived from an EMBL/GenBank/DDBJ whole genome shotgun (WGS) entry which is preliminary data.</text>
</comment>
<evidence type="ECO:0000313" key="4">
    <source>
        <dbReference type="Proteomes" id="UP000260844"/>
    </source>
</evidence>
<feature type="non-terminal residue" evidence="3">
    <location>
        <position position="1"/>
    </location>
</feature>
<evidence type="ECO:0000256" key="1">
    <source>
        <dbReference type="ARBA" id="ARBA00022737"/>
    </source>
</evidence>
<evidence type="ECO:0000259" key="2">
    <source>
        <dbReference type="Pfam" id="PF25023"/>
    </source>
</evidence>
<feature type="domain" description="Teneurin-like YD-shell" evidence="2">
    <location>
        <begin position="59"/>
        <end position="143"/>
    </location>
</feature>
<sequence length="285" mass="33118">RYFGKTTRWVWNGNVPLHEWSYKAIGLQSDEEENIPPKEPVEDITTWVFEAGTFVPTAKIQDGKQYSIVSDYLGTPIQMYDEKGYKTWECTLDIYGKVVNFEGFFLNDCPFRFQGQYEDKETGLYYNRFRYYSPETGSYFSQDPIRLYSSNPTFYGYIYDTNIGVDIFGFTGTYMFTDGKKWYIGKGPKSRMYQSMDIRVGGYTNVTKGLHIDYGNNNTGLMVEAALMRRNQAVTSIDFLNQINSPGEKMLTDAYQKNRALYDDIMKKADDFEAEFKQLKGIKCH</sequence>
<accession>A0A414ESL7</accession>
<dbReference type="PRINTS" id="PR00394">
    <property type="entry name" value="RHSPROTEIN"/>
</dbReference>
<dbReference type="Gene3D" id="2.180.10.10">
    <property type="entry name" value="RHS repeat-associated core"/>
    <property type="match status" value="1"/>
</dbReference>
<proteinExistence type="predicted"/>
<dbReference type="PANTHER" id="PTHR32305:SF15">
    <property type="entry name" value="PROTEIN RHSA-RELATED"/>
    <property type="match status" value="1"/>
</dbReference>
<organism evidence="3 4">
    <name type="scientific">Bacteroides uniformis</name>
    <dbReference type="NCBI Taxonomy" id="820"/>
    <lineage>
        <taxon>Bacteria</taxon>
        <taxon>Pseudomonadati</taxon>
        <taxon>Bacteroidota</taxon>
        <taxon>Bacteroidia</taxon>
        <taxon>Bacteroidales</taxon>
        <taxon>Bacteroidaceae</taxon>
        <taxon>Bacteroides</taxon>
    </lineage>
</organism>
<keyword evidence="1" id="KW-0677">Repeat</keyword>
<dbReference type="InterPro" id="IPR050708">
    <property type="entry name" value="T6SS_VgrG/RHS"/>
</dbReference>
<evidence type="ECO:0000313" key="3">
    <source>
        <dbReference type="EMBL" id="RGJ88485.1"/>
    </source>
</evidence>
<dbReference type="NCBIfam" id="TIGR03696">
    <property type="entry name" value="Rhs_assc_core"/>
    <property type="match status" value="1"/>
</dbReference>
<reference evidence="3 4" key="1">
    <citation type="submission" date="2018-08" db="EMBL/GenBank/DDBJ databases">
        <title>A genome reference for cultivated species of the human gut microbiota.</title>
        <authorList>
            <person name="Zou Y."/>
            <person name="Xue W."/>
            <person name="Luo G."/>
        </authorList>
    </citation>
    <scope>NUCLEOTIDE SEQUENCE [LARGE SCALE GENOMIC DNA]</scope>
    <source>
        <strain evidence="3 4">TM04-30</strain>
    </source>
</reference>
<gene>
    <name evidence="3" type="ORF">DXD40_19325</name>
</gene>
<dbReference type="InterPro" id="IPR022385">
    <property type="entry name" value="Rhs_assc_core"/>
</dbReference>
<dbReference type="AlphaFoldDB" id="A0A414ESL7"/>
<dbReference type="Pfam" id="PF25023">
    <property type="entry name" value="TEN_YD-shell"/>
    <property type="match status" value="1"/>
</dbReference>
<name>A0A414ESL7_BACUN</name>
<dbReference type="PANTHER" id="PTHR32305">
    <property type="match status" value="1"/>
</dbReference>
<dbReference type="Proteomes" id="UP000260844">
    <property type="component" value="Unassembled WGS sequence"/>
</dbReference>
<protein>
    <submittedName>
        <fullName evidence="3">RHS repeat protein</fullName>
    </submittedName>
</protein>
<dbReference type="InterPro" id="IPR056823">
    <property type="entry name" value="TEN-like_YD-shell"/>
</dbReference>
<dbReference type="RefSeq" id="WP_147329777.1">
    <property type="nucleotide sequence ID" value="NZ_QSJC01000040.1"/>
</dbReference>
<dbReference type="EMBL" id="QSPV01000031">
    <property type="protein sequence ID" value="RGJ88485.1"/>
    <property type="molecule type" value="Genomic_DNA"/>
</dbReference>